<accession>A0ABR1CAJ1</accession>
<keyword evidence="3" id="KW-1185">Reference proteome</keyword>
<evidence type="ECO:0008006" key="4">
    <source>
        <dbReference type="Google" id="ProtNLM"/>
    </source>
</evidence>
<dbReference type="Proteomes" id="UP001303046">
    <property type="component" value="Unassembled WGS sequence"/>
</dbReference>
<sequence length="104" mass="11951">MSVKNRTPPGPDRIKPEHLTYLHTVLINTLAMLLTRYLSECKVPKKWKTSKTVLLYEKGDPQDIGNYGSICLLSVIYKLFTRVILNRTERTLNEGQPCEQAGFR</sequence>
<evidence type="ECO:0000313" key="3">
    <source>
        <dbReference type="Proteomes" id="UP001303046"/>
    </source>
</evidence>
<organism evidence="2 3">
    <name type="scientific">Necator americanus</name>
    <name type="common">Human hookworm</name>
    <dbReference type="NCBI Taxonomy" id="51031"/>
    <lineage>
        <taxon>Eukaryota</taxon>
        <taxon>Metazoa</taxon>
        <taxon>Ecdysozoa</taxon>
        <taxon>Nematoda</taxon>
        <taxon>Chromadorea</taxon>
        <taxon>Rhabditida</taxon>
        <taxon>Rhabditina</taxon>
        <taxon>Rhabditomorpha</taxon>
        <taxon>Strongyloidea</taxon>
        <taxon>Ancylostomatidae</taxon>
        <taxon>Bunostominae</taxon>
        <taxon>Necator</taxon>
    </lineage>
</organism>
<comment type="caution">
    <text evidence="2">The sequence shown here is derived from an EMBL/GenBank/DDBJ whole genome shotgun (WGS) entry which is preliminary data.</text>
</comment>
<gene>
    <name evidence="2" type="primary">Necator_chrII.g6406</name>
    <name evidence="2" type="ORF">RB195_018613</name>
</gene>
<dbReference type="EMBL" id="JAVFWL010000002">
    <property type="protein sequence ID" value="KAK6735501.1"/>
    <property type="molecule type" value="Genomic_DNA"/>
</dbReference>
<proteinExistence type="predicted"/>
<keyword evidence="1" id="KW-0472">Membrane</keyword>
<evidence type="ECO:0000256" key="1">
    <source>
        <dbReference type="SAM" id="Phobius"/>
    </source>
</evidence>
<keyword evidence="1" id="KW-0812">Transmembrane</keyword>
<dbReference type="PANTHER" id="PTHR19446">
    <property type="entry name" value="REVERSE TRANSCRIPTASES"/>
    <property type="match status" value="1"/>
</dbReference>
<feature type="transmembrane region" description="Helical" evidence="1">
    <location>
        <begin position="20"/>
        <end position="38"/>
    </location>
</feature>
<name>A0ABR1CAJ1_NECAM</name>
<reference evidence="2 3" key="1">
    <citation type="submission" date="2023-08" db="EMBL/GenBank/DDBJ databases">
        <title>A Necator americanus chromosomal reference genome.</title>
        <authorList>
            <person name="Ilik V."/>
            <person name="Petrzelkova K.J."/>
            <person name="Pardy F."/>
            <person name="Fuh T."/>
            <person name="Niatou-Singa F.S."/>
            <person name="Gouil Q."/>
            <person name="Baker L."/>
            <person name="Ritchie M.E."/>
            <person name="Jex A.R."/>
            <person name="Gazzola D."/>
            <person name="Li H."/>
            <person name="Toshio Fujiwara R."/>
            <person name="Zhan B."/>
            <person name="Aroian R.V."/>
            <person name="Pafco B."/>
            <person name="Schwarz E.M."/>
        </authorList>
    </citation>
    <scope>NUCLEOTIDE SEQUENCE [LARGE SCALE GENOMIC DNA]</scope>
    <source>
        <strain evidence="2 3">Aroian</strain>
        <tissue evidence="2">Whole animal</tissue>
    </source>
</reference>
<protein>
    <recommendedName>
        <fullName evidence="4">Reverse transcriptase domain-containing protein</fullName>
    </recommendedName>
</protein>
<evidence type="ECO:0000313" key="2">
    <source>
        <dbReference type="EMBL" id="KAK6735501.1"/>
    </source>
</evidence>
<keyword evidence="1" id="KW-1133">Transmembrane helix</keyword>